<dbReference type="GO" id="GO:0008270">
    <property type="term" value="F:zinc ion binding"/>
    <property type="evidence" value="ECO:0007669"/>
    <property type="project" value="InterPro"/>
</dbReference>
<feature type="compositionally biased region" description="Polar residues" evidence="1">
    <location>
        <begin position="353"/>
        <end position="366"/>
    </location>
</feature>
<feature type="compositionally biased region" description="Basic and acidic residues" evidence="1">
    <location>
        <begin position="842"/>
        <end position="857"/>
    </location>
</feature>
<evidence type="ECO:0000313" key="4">
    <source>
        <dbReference type="Proteomes" id="UP000287033"/>
    </source>
</evidence>
<evidence type="ECO:0000256" key="1">
    <source>
        <dbReference type="SAM" id="MobiDB-lite"/>
    </source>
</evidence>
<protein>
    <recommendedName>
        <fullName evidence="2">U1-type domain-containing protein</fullName>
    </recommendedName>
</protein>
<dbReference type="STRING" id="137246.A0A401S3Q5"/>
<name>A0A401S3Q5_CHIPU</name>
<feature type="compositionally biased region" description="Low complexity" evidence="1">
    <location>
        <begin position="794"/>
        <end position="816"/>
    </location>
</feature>
<feature type="compositionally biased region" description="Polar residues" evidence="1">
    <location>
        <begin position="106"/>
        <end position="121"/>
    </location>
</feature>
<dbReference type="SUPFAM" id="SSF57667">
    <property type="entry name" value="beta-beta-alpha zinc fingers"/>
    <property type="match status" value="1"/>
</dbReference>
<organism evidence="3 4">
    <name type="scientific">Chiloscyllium punctatum</name>
    <name type="common">Brownbanded bambooshark</name>
    <name type="synonym">Hemiscyllium punctatum</name>
    <dbReference type="NCBI Taxonomy" id="137246"/>
    <lineage>
        <taxon>Eukaryota</taxon>
        <taxon>Metazoa</taxon>
        <taxon>Chordata</taxon>
        <taxon>Craniata</taxon>
        <taxon>Vertebrata</taxon>
        <taxon>Chondrichthyes</taxon>
        <taxon>Elasmobranchii</taxon>
        <taxon>Galeomorphii</taxon>
        <taxon>Galeoidea</taxon>
        <taxon>Orectolobiformes</taxon>
        <taxon>Hemiscylliidae</taxon>
        <taxon>Chiloscyllium</taxon>
    </lineage>
</organism>
<evidence type="ECO:0000259" key="2">
    <source>
        <dbReference type="SMART" id="SM00451"/>
    </source>
</evidence>
<feature type="domain" description="U1-type" evidence="2">
    <location>
        <begin position="479"/>
        <end position="512"/>
    </location>
</feature>
<feature type="region of interest" description="Disordered" evidence="1">
    <location>
        <begin position="277"/>
        <end position="384"/>
    </location>
</feature>
<keyword evidence="4" id="KW-1185">Reference proteome</keyword>
<gene>
    <name evidence="3" type="ORF">chiPu_0003450</name>
</gene>
<feature type="compositionally biased region" description="Basic and acidic residues" evidence="1">
    <location>
        <begin position="872"/>
        <end position="916"/>
    </location>
</feature>
<feature type="region of interest" description="Disordered" evidence="1">
    <location>
        <begin position="784"/>
        <end position="857"/>
    </location>
</feature>
<dbReference type="EMBL" id="BEZZ01000074">
    <property type="protein sequence ID" value="GCC25045.1"/>
    <property type="molecule type" value="Genomic_DNA"/>
</dbReference>
<feature type="compositionally biased region" description="Polar residues" evidence="1">
    <location>
        <begin position="190"/>
        <end position="207"/>
    </location>
</feature>
<feature type="region of interest" description="Disordered" evidence="1">
    <location>
        <begin position="872"/>
        <end position="931"/>
    </location>
</feature>
<dbReference type="OrthoDB" id="5877502at2759"/>
<feature type="compositionally biased region" description="Basic and acidic residues" evidence="1">
    <location>
        <begin position="822"/>
        <end position="835"/>
    </location>
</feature>
<reference evidence="3 4" key="1">
    <citation type="journal article" date="2018" name="Nat. Ecol. Evol.">
        <title>Shark genomes provide insights into elasmobranch evolution and the origin of vertebrates.</title>
        <authorList>
            <person name="Hara Y"/>
            <person name="Yamaguchi K"/>
            <person name="Onimaru K"/>
            <person name="Kadota M"/>
            <person name="Koyanagi M"/>
            <person name="Keeley SD"/>
            <person name="Tatsumi K"/>
            <person name="Tanaka K"/>
            <person name="Motone F"/>
            <person name="Kageyama Y"/>
            <person name="Nozu R"/>
            <person name="Adachi N"/>
            <person name="Nishimura O"/>
            <person name="Nakagawa R"/>
            <person name="Tanegashima C"/>
            <person name="Kiyatake I"/>
            <person name="Matsumoto R"/>
            <person name="Murakumo K"/>
            <person name="Nishida K"/>
            <person name="Terakita A"/>
            <person name="Kuratani S"/>
            <person name="Sato K"/>
            <person name="Hyodo S Kuraku.S."/>
        </authorList>
    </citation>
    <scope>NUCLEOTIDE SEQUENCE [LARGE SCALE GENOMIC DNA]</scope>
</reference>
<feature type="domain" description="U1-type" evidence="2">
    <location>
        <begin position="680"/>
        <end position="713"/>
    </location>
</feature>
<feature type="domain" description="U1-type" evidence="2">
    <location>
        <begin position="392"/>
        <end position="426"/>
    </location>
</feature>
<feature type="compositionally biased region" description="Basic and acidic residues" evidence="1">
    <location>
        <begin position="316"/>
        <end position="331"/>
    </location>
</feature>
<feature type="compositionally biased region" description="Polar residues" evidence="1">
    <location>
        <begin position="235"/>
        <end position="244"/>
    </location>
</feature>
<accession>A0A401S3Q5</accession>
<dbReference type="GO" id="GO:0003727">
    <property type="term" value="F:single-stranded RNA binding"/>
    <property type="evidence" value="ECO:0007669"/>
    <property type="project" value="TreeGrafter"/>
</dbReference>
<dbReference type="InterPro" id="IPR013087">
    <property type="entry name" value="Znf_C2H2_type"/>
</dbReference>
<feature type="region of interest" description="Disordered" evidence="1">
    <location>
        <begin position="1"/>
        <end position="176"/>
    </location>
</feature>
<comment type="caution">
    <text evidence="3">The sequence shown here is derived from an EMBL/GenBank/DDBJ whole genome shotgun (WGS) entry which is preliminary data.</text>
</comment>
<dbReference type="AlphaFoldDB" id="A0A401S3Q5"/>
<evidence type="ECO:0000313" key="3">
    <source>
        <dbReference type="EMBL" id="GCC25045.1"/>
    </source>
</evidence>
<feature type="compositionally biased region" description="Low complexity" evidence="1">
    <location>
        <begin position="277"/>
        <end position="288"/>
    </location>
</feature>
<feature type="compositionally biased region" description="Polar residues" evidence="1">
    <location>
        <begin position="289"/>
        <end position="304"/>
    </location>
</feature>
<feature type="compositionally biased region" description="Basic and acidic residues" evidence="1">
    <location>
        <begin position="42"/>
        <end position="55"/>
    </location>
</feature>
<sequence length="1109" mass="124129">MSDAVKIHQTVSDGNAAAESDADPVPAAERGIEIAEEGSSEIQHHDISNERDVTKSPENQTRVQTNSGQDEVMDETCQDQAQPNSKRDEDECSIDKVQPETENAESEVSNAGHQALVQANSDVLDVGEVQSCSNSSEKDETQSDTAQVENEPIDGNETLFEVDQIENQSTSGENDDALIEVDQVGDYFISSEQDLVQNELGQNQANNDKTKSGTKQEKLPNDGRAAAAKTGMHQIKSTLTSGRTGKTDVLKGNRTPACIGRKKKLAIKNCRKIGKTSSDFSVAKSASSQTQTKSILAKPKSQTKNTEKGNLNVVEEADKVQPEMTDEKEPLTVETNASDINEPKNEAADMSNKDQLQATTDQTWPPESTEAPASGRLPESDGFLPSKEGKPVTMFWCDICKVVCTSALNLQMHFLGFKHKKIEAALKWNVNTAEEGTKDEVSIPTETRTLEYHLSKMKINKAVLGLDYVIEYRNDQKTNPQFVCKLCYCKSELTWFFPHLLGAKHMTNYLEKHHPGALKYEGEKLKPSEWKEFVFKKALEIEKLDGRGKVTVVHEKTDAKSNEKTAVKRIAETSAVEPEHKVQKSEDTSNEEIKESEQWSGMYLYPDGLPINFPVDSKPYTRPVRARQEATAPQGVSAVDDLLSSVGSKILEDYIRNFDYEESIIGLDFVTEYHYRGKDEPFYYCELCTCELPLQCVLAHIFGLKHKMRYVRKRHPEILKLNVGKYKTIVKKKAIEIEKTDGRGRVRVIRDYNGPALSEKVAAGTMSFEDDDVESELPLVGYSFEQDQNTNMETTTSFDTRTKRSTTSSKLSNRLSYSKAGSRSDYKYSRRDSSTSRHIQSRKRESSKDTKHSGEDWRDEWQRSVKRTKYYKQDKERVKEKSIHSDRDKKRKSRSDSKDDYKKGDRSRSSKDDLHKGSSVSQRVSEKHGLSKQDIIKKEILAYLASFKVINDTDAGYVKEIMYKLSNRLLQFGQKAMKITGSAEKLIKETKSCIPDGSFGRDSHKTTNLGSYSGYSSRDKSMMESAEYSSSGSLTRSSSYHSAACNTGASIHNNLLSPSLLNSIRGMDECTITNTLTRLAANNPAFEGIRISTLVTVLMEAGVLSKRPK</sequence>
<dbReference type="InterPro" id="IPR003604">
    <property type="entry name" value="Matrin/U1-like-C_Znf_C2H2"/>
</dbReference>
<feature type="compositionally biased region" description="Basic and acidic residues" evidence="1">
    <location>
        <begin position="85"/>
        <end position="99"/>
    </location>
</feature>
<feature type="compositionally biased region" description="Basic and acidic residues" evidence="1">
    <location>
        <begin position="208"/>
        <end position="221"/>
    </location>
</feature>
<dbReference type="InterPro" id="IPR036236">
    <property type="entry name" value="Znf_C2H2_sf"/>
</dbReference>
<dbReference type="GO" id="GO:0003725">
    <property type="term" value="F:double-stranded RNA binding"/>
    <property type="evidence" value="ECO:0007669"/>
    <property type="project" value="TreeGrafter"/>
</dbReference>
<dbReference type="Proteomes" id="UP000287033">
    <property type="component" value="Unassembled WGS sequence"/>
</dbReference>
<feature type="compositionally biased region" description="Polar residues" evidence="1">
    <location>
        <begin position="56"/>
        <end position="69"/>
    </location>
</feature>
<feature type="region of interest" description="Disordered" evidence="1">
    <location>
        <begin position="190"/>
        <end position="254"/>
    </location>
</feature>
<dbReference type="Pfam" id="PF12874">
    <property type="entry name" value="zf-met"/>
    <property type="match status" value="1"/>
</dbReference>
<dbReference type="PANTHER" id="PTHR45762">
    <property type="entry name" value="ZINC FINGER RNA-BINDING PROTEIN"/>
    <property type="match status" value="1"/>
</dbReference>
<dbReference type="GO" id="GO:0071011">
    <property type="term" value="C:precatalytic spliceosome"/>
    <property type="evidence" value="ECO:0007669"/>
    <property type="project" value="TreeGrafter"/>
</dbReference>
<dbReference type="SMART" id="SM00451">
    <property type="entry name" value="ZnF_U1"/>
    <property type="match status" value="3"/>
</dbReference>
<dbReference type="PANTHER" id="PTHR45762:SF13">
    <property type="entry name" value="U1-TYPE DOMAIN-CONTAINING PROTEIN"/>
    <property type="match status" value="1"/>
</dbReference>
<dbReference type="Gene3D" id="3.30.160.60">
    <property type="entry name" value="Classic Zinc Finger"/>
    <property type="match status" value="1"/>
</dbReference>
<proteinExistence type="predicted"/>